<feature type="transmembrane region" description="Helical" evidence="1">
    <location>
        <begin position="151"/>
        <end position="174"/>
    </location>
</feature>
<keyword evidence="1" id="KW-1133">Transmembrane helix</keyword>
<keyword evidence="1" id="KW-0812">Transmembrane</keyword>
<reference evidence="2" key="1">
    <citation type="submission" date="2022-10" db="EMBL/GenBank/DDBJ databases">
        <title>Luteolibacter sp. GHJ8, whole genome shotgun sequencing project.</title>
        <authorList>
            <person name="Zhao G."/>
            <person name="Shen L."/>
        </authorList>
    </citation>
    <scope>NUCLEOTIDE SEQUENCE</scope>
    <source>
        <strain evidence="2">GHJ8</strain>
    </source>
</reference>
<dbReference type="Gene3D" id="1.20.1250.20">
    <property type="entry name" value="MFS general substrate transporter like domains"/>
    <property type="match status" value="1"/>
</dbReference>
<feature type="transmembrane region" description="Helical" evidence="1">
    <location>
        <begin position="406"/>
        <end position="425"/>
    </location>
</feature>
<evidence type="ECO:0000313" key="2">
    <source>
        <dbReference type="EMBL" id="MCW1914381.1"/>
    </source>
</evidence>
<feature type="transmembrane region" description="Helical" evidence="1">
    <location>
        <begin position="243"/>
        <end position="263"/>
    </location>
</feature>
<comment type="caution">
    <text evidence="2">The sequence shown here is derived from an EMBL/GenBank/DDBJ whole genome shotgun (WGS) entry which is preliminary data.</text>
</comment>
<gene>
    <name evidence="2" type="ORF">OJ996_12405</name>
</gene>
<dbReference type="PANTHER" id="PTHR43596">
    <property type="entry name" value="ADP,ATP CARRIER PROTEIN"/>
    <property type="match status" value="1"/>
</dbReference>
<accession>A0ABT3G3H0</accession>
<feature type="transmembrane region" description="Helical" evidence="1">
    <location>
        <begin position="20"/>
        <end position="40"/>
    </location>
</feature>
<dbReference type="Proteomes" id="UP001165653">
    <property type="component" value="Unassembled WGS sequence"/>
</dbReference>
<proteinExistence type="predicted"/>
<evidence type="ECO:0000313" key="3">
    <source>
        <dbReference type="Proteomes" id="UP001165653"/>
    </source>
</evidence>
<keyword evidence="3" id="KW-1185">Reference proteome</keyword>
<feature type="transmembrane region" description="Helical" evidence="1">
    <location>
        <begin position="309"/>
        <end position="342"/>
    </location>
</feature>
<dbReference type="RefSeq" id="WP_264513907.1">
    <property type="nucleotide sequence ID" value="NZ_JAPDDR010000006.1"/>
</dbReference>
<organism evidence="2 3">
    <name type="scientific">Luteolibacter rhizosphaerae</name>
    <dbReference type="NCBI Taxonomy" id="2989719"/>
    <lineage>
        <taxon>Bacteria</taxon>
        <taxon>Pseudomonadati</taxon>
        <taxon>Verrucomicrobiota</taxon>
        <taxon>Verrucomicrobiia</taxon>
        <taxon>Verrucomicrobiales</taxon>
        <taxon>Verrucomicrobiaceae</taxon>
        <taxon>Luteolibacter</taxon>
    </lineage>
</organism>
<dbReference type="PANTHER" id="PTHR43596:SF1">
    <property type="entry name" value="ADP,ATP CARRIER PROTEIN"/>
    <property type="match status" value="1"/>
</dbReference>
<dbReference type="EMBL" id="JAPDDR010000006">
    <property type="protein sequence ID" value="MCW1914381.1"/>
    <property type="molecule type" value="Genomic_DNA"/>
</dbReference>
<keyword evidence="1" id="KW-0472">Membrane</keyword>
<feature type="transmembrane region" description="Helical" evidence="1">
    <location>
        <begin position="120"/>
        <end position="139"/>
    </location>
</feature>
<feature type="transmembrane region" description="Helical" evidence="1">
    <location>
        <begin position="89"/>
        <end position="108"/>
    </location>
</feature>
<dbReference type="SUPFAM" id="SSF103473">
    <property type="entry name" value="MFS general substrate transporter"/>
    <property type="match status" value="1"/>
</dbReference>
<sequence length="442" mass="48677">MNGTFSRLIRRTVDVKEQEFAALLWSAAYFFFVLCAYYVLRPIRDEAGVAGGVENLPWLFTGTLVGMLLVHPIFASLVSRLPRRRFVPLTYRFFILHLGIFYVLYRFTDPAKDVWIGRVFFIWGSIFNLFVVSVFWSFMTDIFRSGQSKRLFGMVAVGGTIGAITGSSITSALAAPLGPVNLLLVSALLLELACFASKALERHEAALATAADEEDIGEAKGSSDELIGGSFFDGIKSVVASPYLLGISGLMLFFTISSTFIYFQQADIISQVFGDDRTARTKLFANRDLAVNVLTLLTQLFLTGRVVRWFGIGVALAFVPALGIAGFALLGASPVLSVVLIFDVLRRAANFAIQRPAREALYTVLPRSDKYKAKNFNDTFVYRAGDQIGAWSYPAMGALGLSMSGLSYSMIPLSILWLALALWLGRKYLRLHRSPAPGHEST</sequence>
<evidence type="ECO:0000256" key="1">
    <source>
        <dbReference type="SAM" id="Phobius"/>
    </source>
</evidence>
<name>A0ABT3G3H0_9BACT</name>
<feature type="transmembrane region" description="Helical" evidence="1">
    <location>
        <begin position="56"/>
        <end position="77"/>
    </location>
</feature>
<dbReference type="InterPro" id="IPR036259">
    <property type="entry name" value="MFS_trans_sf"/>
</dbReference>
<protein>
    <submittedName>
        <fullName evidence="2">MFS transporter</fullName>
    </submittedName>
</protein>